<feature type="region of interest" description="Disordered" evidence="1">
    <location>
        <begin position="220"/>
        <end position="314"/>
    </location>
</feature>
<gene>
    <name evidence="3" type="ORF">PATL70BA_1302</name>
</gene>
<evidence type="ECO:0000259" key="2">
    <source>
        <dbReference type="Pfam" id="PF15636"/>
    </source>
</evidence>
<organism evidence="3 4">
    <name type="scientific">Petrocella atlantisensis</name>
    <dbReference type="NCBI Taxonomy" id="2173034"/>
    <lineage>
        <taxon>Bacteria</taxon>
        <taxon>Bacillati</taxon>
        <taxon>Bacillota</taxon>
        <taxon>Clostridia</taxon>
        <taxon>Lachnospirales</taxon>
        <taxon>Vallitaleaceae</taxon>
        <taxon>Petrocella</taxon>
    </lineage>
</organism>
<feature type="domain" description="Tox-GHH" evidence="2">
    <location>
        <begin position="10"/>
        <end position="78"/>
    </location>
</feature>
<dbReference type="EMBL" id="LR130778">
    <property type="protein sequence ID" value="VDN47184.1"/>
    <property type="molecule type" value="Genomic_DNA"/>
</dbReference>
<name>A0A3P7NVJ5_9FIRM</name>
<dbReference type="InterPro" id="IPR028916">
    <property type="entry name" value="Tox-GHH_dom"/>
</dbReference>
<dbReference type="Proteomes" id="UP000279029">
    <property type="component" value="Chromosome"/>
</dbReference>
<proteinExistence type="predicted"/>
<reference evidence="3 4" key="1">
    <citation type="submission" date="2018-09" db="EMBL/GenBank/DDBJ databases">
        <authorList>
            <person name="Postec A."/>
        </authorList>
    </citation>
    <scope>NUCLEOTIDE SEQUENCE [LARGE SCALE GENOMIC DNA]</scope>
    <source>
        <strain evidence="3">70B-A</strain>
    </source>
</reference>
<dbReference type="KEGG" id="cbar:PATL70BA_1302"/>
<dbReference type="AlphaFoldDB" id="A0A3P7NVJ5"/>
<evidence type="ECO:0000313" key="4">
    <source>
        <dbReference type="Proteomes" id="UP000279029"/>
    </source>
</evidence>
<dbReference type="OrthoDB" id="2850540at2"/>
<feature type="compositionally biased region" description="Basic and acidic residues" evidence="1">
    <location>
        <begin position="137"/>
        <end position="161"/>
    </location>
</feature>
<keyword evidence="4" id="KW-1185">Reference proteome</keyword>
<dbReference type="RefSeq" id="WP_125136551.1">
    <property type="nucleotide sequence ID" value="NZ_LR130778.1"/>
</dbReference>
<feature type="compositionally biased region" description="Basic and acidic residues" evidence="1">
    <location>
        <begin position="292"/>
        <end position="306"/>
    </location>
</feature>
<feature type="compositionally biased region" description="Basic and acidic residues" evidence="1">
    <location>
        <begin position="273"/>
        <end position="284"/>
    </location>
</feature>
<evidence type="ECO:0000256" key="1">
    <source>
        <dbReference type="SAM" id="MobiDB-lite"/>
    </source>
</evidence>
<evidence type="ECO:0000313" key="3">
    <source>
        <dbReference type="EMBL" id="VDN47184.1"/>
    </source>
</evidence>
<dbReference type="Pfam" id="PF15636">
    <property type="entry name" value="Tox-GHH"/>
    <property type="match status" value="1"/>
</dbReference>
<feature type="region of interest" description="Disordered" evidence="1">
    <location>
        <begin position="137"/>
        <end position="169"/>
    </location>
</feature>
<accession>A0A3P7NVJ5</accession>
<protein>
    <submittedName>
        <fullName evidence="3">Teneurin-3</fullName>
    </submittedName>
</protein>
<sequence>MSRRTAESNKAILAAWNKEQELVQEGKGTREWTPQQQQDILDKGKAYDEDGVAFQGQHMKSVEKYPEYQGDPENIQFLTRAEHLEAHDGNWRNPTNWHFNPVTKEKTDFGDGKFIPCEIIQLADPVNKAQIKREIEKEVDQKSVSEGQKKAESNIKHESPHKTVPPNKTEDIAKQGFVPKLKSGLKFIGKTIVEFPEKHPKAVKAIKGVGIVVATAAVAAVKESSRRGSSNSEYGWPGDYDRDEYEASNYNYSDDEYEDSYDNYPVDQDTSESSERSSPDEHTVKGHGQRYHYKDGSVKWKDKDPYPRGGNNDE</sequence>